<evidence type="ECO:0000313" key="3">
    <source>
        <dbReference type="Proteomes" id="UP000479000"/>
    </source>
</evidence>
<dbReference type="PROSITE" id="PS50294">
    <property type="entry name" value="WD_REPEATS_REGION"/>
    <property type="match status" value="1"/>
</dbReference>
<keyword evidence="1" id="KW-0853">WD repeat</keyword>
<protein>
    <submittedName>
        <fullName evidence="2">Uncharacterized protein</fullName>
    </submittedName>
</protein>
<feature type="non-terminal residue" evidence="2">
    <location>
        <position position="54"/>
    </location>
</feature>
<dbReference type="InterPro" id="IPR001680">
    <property type="entry name" value="WD40_rpt"/>
</dbReference>
<proteinExistence type="predicted"/>
<dbReference type="Pfam" id="PF00400">
    <property type="entry name" value="WD40"/>
    <property type="match status" value="1"/>
</dbReference>
<dbReference type="EMBL" id="CADCXU010015654">
    <property type="protein sequence ID" value="CAB0004962.1"/>
    <property type="molecule type" value="Genomic_DNA"/>
</dbReference>
<name>A0A6H5GNG3_9HEMI</name>
<dbReference type="OrthoDB" id="340259at2759"/>
<reference evidence="2 3" key="1">
    <citation type="submission" date="2020-02" db="EMBL/GenBank/DDBJ databases">
        <authorList>
            <person name="Ferguson B K."/>
        </authorList>
    </citation>
    <scope>NUCLEOTIDE SEQUENCE [LARGE SCALE GENOMIC DNA]</scope>
</reference>
<organism evidence="2 3">
    <name type="scientific">Nesidiocoris tenuis</name>
    <dbReference type="NCBI Taxonomy" id="355587"/>
    <lineage>
        <taxon>Eukaryota</taxon>
        <taxon>Metazoa</taxon>
        <taxon>Ecdysozoa</taxon>
        <taxon>Arthropoda</taxon>
        <taxon>Hexapoda</taxon>
        <taxon>Insecta</taxon>
        <taxon>Pterygota</taxon>
        <taxon>Neoptera</taxon>
        <taxon>Paraneoptera</taxon>
        <taxon>Hemiptera</taxon>
        <taxon>Heteroptera</taxon>
        <taxon>Panheteroptera</taxon>
        <taxon>Cimicomorpha</taxon>
        <taxon>Miridae</taxon>
        <taxon>Dicyphina</taxon>
        <taxon>Nesidiocoris</taxon>
    </lineage>
</organism>
<dbReference type="InterPro" id="IPR036322">
    <property type="entry name" value="WD40_repeat_dom_sf"/>
</dbReference>
<sequence length="54" mass="6030">ANSDMYYSKLAELQAYFKTHDKIKEYQGHSSKVHSVGWSCDGSRLASGSFDKAV</sequence>
<dbReference type="Gene3D" id="2.130.10.10">
    <property type="entry name" value="YVTN repeat-like/Quinoprotein amine dehydrogenase"/>
    <property type="match status" value="1"/>
</dbReference>
<gene>
    <name evidence="2" type="ORF">NTEN_LOCUS10439</name>
</gene>
<evidence type="ECO:0000313" key="2">
    <source>
        <dbReference type="EMBL" id="CAB0004962.1"/>
    </source>
</evidence>
<dbReference type="PROSITE" id="PS50082">
    <property type="entry name" value="WD_REPEATS_2"/>
    <property type="match status" value="1"/>
</dbReference>
<keyword evidence="3" id="KW-1185">Reference proteome</keyword>
<feature type="repeat" description="WD" evidence="1">
    <location>
        <begin position="26"/>
        <end position="54"/>
    </location>
</feature>
<dbReference type="Proteomes" id="UP000479000">
    <property type="component" value="Unassembled WGS sequence"/>
</dbReference>
<dbReference type="SUPFAM" id="SSF50978">
    <property type="entry name" value="WD40 repeat-like"/>
    <property type="match status" value="1"/>
</dbReference>
<dbReference type="AlphaFoldDB" id="A0A6H5GNG3"/>
<accession>A0A6H5GNG3</accession>
<evidence type="ECO:0000256" key="1">
    <source>
        <dbReference type="PROSITE-ProRule" id="PRU00221"/>
    </source>
</evidence>
<dbReference type="InterPro" id="IPR015943">
    <property type="entry name" value="WD40/YVTN_repeat-like_dom_sf"/>
</dbReference>
<feature type="non-terminal residue" evidence="2">
    <location>
        <position position="1"/>
    </location>
</feature>